<reference evidence="2" key="1">
    <citation type="journal article" date="2005" name="Nature">
        <title>The map-based sequence of the rice genome.</title>
        <authorList>
            <consortium name="International rice genome sequencing project (IRGSP)"/>
            <person name="Matsumoto T."/>
            <person name="Wu J."/>
            <person name="Kanamori H."/>
            <person name="Katayose Y."/>
            <person name="Fujisawa M."/>
            <person name="Namiki N."/>
            <person name="Mizuno H."/>
            <person name="Yamamoto K."/>
            <person name="Antonio B.A."/>
            <person name="Baba T."/>
            <person name="Sakata K."/>
            <person name="Nagamura Y."/>
            <person name="Aoki H."/>
            <person name="Arikawa K."/>
            <person name="Arita K."/>
            <person name="Bito T."/>
            <person name="Chiden Y."/>
            <person name="Fujitsuka N."/>
            <person name="Fukunaka R."/>
            <person name="Hamada M."/>
            <person name="Harada C."/>
            <person name="Hayashi A."/>
            <person name="Hijishita S."/>
            <person name="Honda M."/>
            <person name="Hosokawa S."/>
            <person name="Ichikawa Y."/>
            <person name="Idonuma A."/>
            <person name="Iijima M."/>
            <person name="Ikeda M."/>
            <person name="Ikeno M."/>
            <person name="Ito K."/>
            <person name="Ito S."/>
            <person name="Ito T."/>
            <person name="Ito Y."/>
            <person name="Ito Y."/>
            <person name="Iwabuchi A."/>
            <person name="Kamiya K."/>
            <person name="Karasawa W."/>
            <person name="Kurita K."/>
            <person name="Katagiri S."/>
            <person name="Kikuta A."/>
            <person name="Kobayashi H."/>
            <person name="Kobayashi N."/>
            <person name="Machita K."/>
            <person name="Maehara T."/>
            <person name="Masukawa M."/>
            <person name="Mizubayashi T."/>
            <person name="Mukai Y."/>
            <person name="Nagasaki H."/>
            <person name="Nagata Y."/>
            <person name="Naito S."/>
            <person name="Nakashima M."/>
            <person name="Nakama Y."/>
            <person name="Nakamichi Y."/>
            <person name="Nakamura M."/>
            <person name="Meguro A."/>
            <person name="Negishi M."/>
            <person name="Ohta I."/>
            <person name="Ohta T."/>
            <person name="Okamoto M."/>
            <person name="Ono N."/>
            <person name="Saji S."/>
            <person name="Sakaguchi M."/>
            <person name="Sakai K."/>
            <person name="Shibata M."/>
            <person name="Shimokawa T."/>
            <person name="Song J."/>
            <person name="Takazaki Y."/>
            <person name="Terasawa K."/>
            <person name="Tsugane M."/>
            <person name="Tsuji K."/>
            <person name="Ueda S."/>
            <person name="Waki K."/>
            <person name="Yamagata H."/>
            <person name="Yamamoto M."/>
            <person name="Yamamoto S."/>
            <person name="Yamane H."/>
            <person name="Yoshiki S."/>
            <person name="Yoshihara R."/>
            <person name="Yukawa K."/>
            <person name="Zhong H."/>
            <person name="Yano M."/>
            <person name="Yuan Q."/>
            <person name="Ouyang S."/>
            <person name="Liu J."/>
            <person name="Jones K.M."/>
            <person name="Gansberger K."/>
            <person name="Moffat K."/>
            <person name="Hill J."/>
            <person name="Bera J."/>
            <person name="Fadrosh D."/>
            <person name="Jin S."/>
            <person name="Johri S."/>
            <person name="Kim M."/>
            <person name="Overton L."/>
            <person name="Reardon M."/>
            <person name="Tsitrin T."/>
            <person name="Vuong H."/>
            <person name="Weaver B."/>
            <person name="Ciecko A."/>
            <person name="Tallon L."/>
            <person name="Jackson J."/>
            <person name="Pai G."/>
            <person name="Aken S.V."/>
            <person name="Utterback T."/>
            <person name="Reidmuller S."/>
            <person name="Feldblyum T."/>
            <person name="Hsiao J."/>
            <person name="Zismann V."/>
            <person name="Iobst S."/>
            <person name="de Vazeille A.R."/>
            <person name="Buell C.R."/>
            <person name="Ying K."/>
            <person name="Li Y."/>
            <person name="Lu T."/>
            <person name="Huang Y."/>
            <person name="Zhao Q."/>
            <person name="Feng Q."/>
            <person name="Zhang L."/>
            <person name="Zhu J."/>
            <person name="Weng Q."/>
            <person name="Mu J."/>
            <person name="Lu Y."/>
            <person name="Fan D."/>
            <person name="Liu Y."/>
            <person name="Guan J."/>
            <person name="Zhang Y."/>
            <person name="Yu S."/>
            <person name="Liu X."/>
            <person name="Zhang Y."/>
            <person name="Hong G."/>
            <person name="Han B."/>
            <person name="Choisne N."/>
            <person name="Demange N."/>
            <person name="Orjeda G."/>
            <person name="Samain S."/>
            <person name="Cattolico L."/>
            <person name="Pelletier E."/>
            <person name="Couloux A."/>
            <person name="Segurens B."/>
            <person name="Wincker P."/>
            <person name="D'Hont A."/>
            <person name="Scarpelli C."/>
            <person name="Weissenbach J."/>
            <person name="Salanoubat M."/>
            <person name="Quetier F."/>
            <person name="Yu Y."/>
            <person name="Kim H.R."/>
            <person name="Rambo T."/>
            <person name="Currie J."/>
            <person name="Collura K."/>
            <person name="Luo M."/>
            <person name="Yang T."/>
            <person name="Ammiraju J.S.S."/>
            <person name="Engler F."/>
            <person name="Soderlund C."/>
            <person name="Wing R.A."/>
            <person name="Palmer L.E."/>
            <person name="de la Bastide M."/>
            <person name="Spiegel L."/>
            <person name="Nascimento L."/>
            <person name="Zutavern T."/>
            <person name="O'Shaughnessy A."/>
            <person name="Dike S."/>
            <person name="Dedhia N."/>
            <person name="Preston R."/>
            <person name="Balija V."/>
            <person name="McCombie W.R."/>
            <person name="Chow T."/>
            <person name="Chen H."/>
            <person name="Chung M."/>
            <person name="Chen C."/>
            <person name="Shaw J."/>
            <person name="Wu H."/>
            <person name="Hsiao K."/>
            <person name="Chao Y."/>
            <person name="Chu M."/>
            <person name="Cheng C."/>
            <person name="Hour A."/>
            <person name="Lee P."/>
            <person name="Lin S."/>
            <person name="Lin Y."/>
            <person name="Liou J."/>
            <person name="Liu S."/>
            <person name="Hsing Y."/>
            <person name="Raghuvanshi S."/>
            <person name="Mohanty A."/>
            <person name="Bharti A.K."/>
            <person name="Gaur A."/>
            <person name="Gupta V."/>
            <person name="Kumar D."/>
            <person name="Ravi V."/>
            <person name="Vij S."/>
            <person name="Kapur A."/>
            <person name="Khurana P."/>
            <person name="Khurana P."/>
            <person name="Khurana J.P."/>
            <person name="Tyagi A.K."/>
            <person name="Gaikwad K."/>
            <person name="Singh A."/>
            <person name="Dalal V."/>
            <person name="Srivastava S."/>
            <person name="Dixit A."/>
            <person name="Pal A.K."/>
            <person name="Ghazi I.A."/>
            <person name="Yadav M."/>
            <person name="Pandit A."/>
            <person name="Bhargava A."/>
            <person name="Sureshbabu K."/>
            <person name="Batra K."/>
            <person name="Sharma T.R."/>
            <person name="Mohapatra T."/>
            <person name="Singh N.K."/>
            <person name="Messing J."/>
            <person name="Nelson A.B."/>
            <person name="Fuks G."/>
            <person name="Kavchok S."/>
            <person name="Keizer G."/>
            <person name="Linton E."/>
            <person name="Llaca V."/>
            <person name="Song R."/>
            <person name="Tanyolac B."/>
            <person name="Young S."/>
            <person name="Ho-Il K."/>
            <person name="Hahn J.H."/>
            <person name="Sangsakoo G."/>
            <person name="Vanavichit A."/>
            <person name="de Mattos Luiz.A.T."/>
            <person name="Zimmer P.D."/>
            <person name="Malone G."/>
            <person name="Dellagostin O."/>
            <person name="de Oliveira A.C."/>
            <person name="Bevan M."/>
            <person name="Bancroft I."/>
            <person name="Minx P."/>
            <person name="Cordum H."/>
            <person name="Wilson R."/>
            <person name="Cheng Z."/>
            <person name="Jin W."/>
            <person name="Jiang J."/>
            <person name="Leong S.A."/>
            <person name="Iwama H."/>
            <person name="Gojobori T."/>
            <person name="Itoh T."/>
            <person name="Niimura Y."/>
            <person name="Fujii Y."/>
            <person name="Habara T."/>
            <person name="Sakai H."/>
            <person name="Sato Y."/>
            <person name="Wilson G."/>
            <person name="Kumar K."/>
            <person name="McCouch S."/>
            <person name="Juretic N."/>
            <person name="Hoen D."/>
            <person name="Wright S."/>
            <person name="Bruskiewich R."/>
            <person name="Bureau T."/>
            <person name="Miyao A."/>
            <person name="Hirochika H."/>
            <person name="Nishikawa T."/>
            <person name="Kadowaki K."/>
            <person name="Sugiura M."/>
            <person name="Burr B."/>
            <person name="Sasaki T."/>
        </authorList>
    </citation>
    <scope>NUCLEOTIDE SEQUENCE [LARGE SCALE GENOMIC DNA]</scope>
    <source>
        <strain evidence="2">cv. Nipponbare</strain>
    </source>
</reference>
<reference evidence="1 2" key="2">
    <citation type="journal article" date="2013" name="Plant Cell Physiol.">
        <title>Rice Annotation Project Database (RAP-DB): an integrative and interactive database for rice genomics.</title>
        <authorList>
            <person name="Sakai H."/>
            <person name="Lee S.S."/>
            <person name="Tanaka T."/>
            <person name="Numa H."/>
            <person name="Kim J."/>
            <person name="Kawahara Y."/>
            <person name="Wakimoto H."/>
            <person name="Yang C.C."/>
            <person name="Iwamoto M."/>
            <person name="Abe T."/>
            <person name="Yamada Y."/>
            <person name="Muto A."/>
            <person name="Inokuchi H."/>
            <person name="Ikemura T."/>
            <person name="Matsumoto T."/>
            <person name="Sasaki T."/>
            <person name="Itoh T."/>
        </authorList>
    </citation>
    <scope>NUCLEOTIDE SEQUENCE [LARGE SCALE GENOMIC DNA]</scope>
    <source>
        <strain evidence="2">cv. Nipponbare</strain>
    </source>
</reference>
<dbReference type="Proteomes" id="UP000059680">
    <property type="component" value="Chromosome 11"/>
</dbReference>
<dbReference type="PaxDb" id="39947-A0A0N7KTD8"/>
<reference evidence="1 2" key="3">
    <citation type="journal article" date="2013" name="Rice">
        <title>Improvement of the Oryza sativa Nipponbare reference genome using next generation sequence and optical map data.</title>
        <authorList>
            <person name="Kawahara Y."/>
            <person name="de la Bastide M."/>
            <person name="Hamilton J.P."/>
            <person name="Kanamori H."/>
            <person name="McCombie W.R."/>
            <person name="Ouyang S."/>
            <person name="Schwartz D.C."/>
            <person name="Tanaka T."/>
            <person name="Wu J."/>
            <person name="Zhou S."/>
            <person name="Childs K.L."/>
            <person name="Davidson R.M."/>
            <person name="Lin H."/>
            <person name="Quesada-Ocampo L."/>
            <person name="Vaillancourt B."/>
            <person name="Sakai H."/>
            <person name="Lee S.S."/>
            <person name="Kim J."/>
            <person name="Numa H."/>
            <person name="Itoh T."/>
            <person name="Buell C.R."/>
            <person name="Matsumoto T."/>
        </authorList>
    </citation>
    <scope>NUCLEOTIDE SEQUENCE [LARGE SCALE GENOMIC DNA]</scope>
    <source>
        <strain evidence="2">cv. Nipponbare</strain>
    </source>
</reference>
<evidence type="ECO:0000313" key="1">
    <source>
        <dbReference type="EMBL" id="BAT15338.1"/>
    </source>
</evidence>
<sequence length="76" mass="8797">MAQSSSVGTTISPSRFANILLPERPKSFRLKLYLNCLIKNKILDLNIEIVCLITRSDIYFSDIDCLLHQISWWAIR</sequence>
<dbReference type="Gramene" id="Os11t0694150-01">
    <property type="protein sequence ID" value="Os11t0694150-01"/>
    <property type="gene ID" value="Os11g0694150"/>
</dbReference>
<dbReference type="AlphaFoldDB" id="A0A0N7KTD8"/>
<keyword evidence="2" id="KW-1185">Reference proteome</keyword>
<evidence type="ECO:0000313" key="2">
    <source>
        <dbReference type="Proteomes" id="UP000059680"/>
    </source>
</evidence>
<name>A0A0N7KTD8_ORYSJ</name>
<protein>
    <submittedName>
        <fullName evidence="1">Os11g0694150 protein</fullName>
    </submittedName>
</protein>
<dbReference type="EMBL" id="AP014967">
    <property type="protein sequence ID" value="BAT15338.1"/>
    <property type="molecule type" value="Genomic_DNA"/>
</dbReference>
<accession>A0A0N7KTD8</accession>
<organism evidence="1 2">
    <name type="scientific">Oryza sativa subsp. japonica</name>
    <name type="common">Rice</name>
    <dbReference type="NCBI Taxonomy" id="39947"/>
    <lineage>
        <taxon>Eukaryota</taxon>
        <taxon>Viridiplantae</taxon>
        <taxon>Streptophyta</taxon>
        <taxon>Embryophyta</taxon>
        <taxon>Tracheophyta</taxon>
        <taxon>Spermatophyta</taxon>
        <taxon>Magnoliopsida</taxon>
        <taxon>Liliopsida</taxon>
        <taxon>Poales</taxon>
        <taxon>Poaceae</taxon>
        <taxon>BOP clade</taxon>
        <taxon>Oryzoideae</taxon>
        <taxon>Oryzeae</taxon>
        <taxon>Oryzinae</taxon>
        <taxon>Oryza</taxon>
        <taxon>Oryza sativa</taxon>
    </lineage>
</organism>
<proteinExistence type="predicted"/>
<dbReference type="InParanoid" id="A0A0N7KTD8"/>
<gene>
    <name evidence="1" type="ordered locus">Os11g0694150</name>
    <name evidence="1" type="ORF">OSNPB_110694150</name>
</gene>